<accession>A0A1X7SJH3</accession>
<name>A0A1X7SJH3_AMPQE</name>
<evidence type="ECO:0000256" key="1">
    <source>
        <dbReference type="SAM" id="Coils"/>
    </source>
</evidence>
<dbReference type="AlphaFoldDB" id="A0A1X7SJH3"/>
<sequence>MILCSINKSISQYHTALSKLYDLERQLSSLKWKLDEELNPKLLQAKDDVQLHMEKITAAKQHYMAADKRCKDAEETIKRETEQMRIFKEQLDDKFNEVSPLHYSALKTLSSVERGVVMEIMGYRIPPGPLMPVFEALCLLFDRPAT</sequence>
<dbReference type="GO" id="GO:0007018">
    <property type="term" value="P:microtubule-based movement"/>
    <property type="evidence" value="ECO:0007669"/>
    <property type="project" value="InterPro"/>
</dbReference>
<organism evidence="2">
    <name type="scientific">Amphimedon queenslandica</name>
    <name type="common">Sponge</name>
    <dbReference type="NCBI Taxonomy" id="400682"/>
    <lineage>
        <taxon>Eukaryota</taxon>
        <taxon>Metazoa</taxon>
        <taxon>Porifera</taxon>
        <taxon>Demospongiae</taxon>
        <taxon>Heteroscleromorpha</taxon>
        <taxon>Haplosclerida</taxon>
        <taxon>Niphatidae</taxon>
        <taxon>Amphimedon</taxon>
    </lineage>
</organism>
<dbReference type="GO" id="GO:0030286">
    <property type="term" value="C:dynein complex"/>
    <property type="evidence" value="ECO:0007669"/>
    <property type="project" value="InterPro"/>
</dbReference>
<dbReference type="InParanoid" id="A0A1X7SJH3"/>
<dbReference type="InterPro" id="IPR026983">
    <property type="entry name" value="DHC"/>
</dbReference>
<dbReference type="GO" id="GO:0045505">
    <property type="term" value="F:dynein intermediate chain binding"/>
    <property type="evidence" value="ECO:0007669"/>
    <property type="project" value="InterPro"/>
</dbReference>
<evidence type="ECO:0000313" key="2">
    <source>
        <dbReference type="EnsemblMetazoa" id="Aqu2.1.02266_001"/>
    </source>
</evidence>
<reference evidence="2" key="1">
    <citation type="submission" date="2017-05" db="UniProtKB">
        <authorList>
            <consortium name="EnsemblMetazoa"/>
        </authorList>
    </citation>
    <scope>IDENTIFICATION</scope>
</reference>
<dbReference type="PANTHER" id="PTHR45703:SF36">
    <property type="entry name" value="DYNEIN HEAVY CHAIN, CYTOPLASMIC"/>
    <property type="match status" value="1"/>
</dbReference>
<dbReference type="OrthoDB" id="5986589at2759"/>
<keyword evidence="1" id="KW-0175">Coiled coil</keyword>
<feature type="coiled-coil region" evidence="1">
    <location>
        <begin position="63"/>
        <end position="97"/>
    </location>
</feature>
<proteinExistence type="predicted"/>
<dbReference type="EnsemblMetazoa" id="Aqu2.1.02266_001">
    <property type="protein sequence ID" value="Aqu2.1.02266_001"/>
    <property type="gene ID" value="Aqu2.1.02266"/>
</dbReference>
<protein>
    <submittedName>
        <fullName evidence="2">Uncharacterized protein</fullName>
    </submittedName>
</protein>
<dbReference type="PANTHER" id="PTHR45703">
    <property type="entry name" value="DYNEIN HEAVY CHAIN"/>
    <property type="match status" value="1"/>
</dbReference>
<dbReference type="Gene3D" id="1.20.920.20">
    <property type="match status" value="1"/>
</dbReference>
<dbReference type="GO" id="GO:0051959">
    <property type="term" value="F:dynein light intermediate chain binding"/>
    <property type="evidence" value="ECO:0007669"/>
    <property type="project" value="InterPro"/>
</dbReference>